<dbReference type="KEGG" id="pglu:A3958_14455"/>
<sequence>MKKKISLSLSVILLVAMLAFSPWITESFAKTRAMTDFEKKWESTSDGCGFNCSGCGFLSSKKVMFGRNVELAFACGLSPTTNGEMEKTNGKFFVSFLGTVH</sequence>
<dbReference type="OrthoDB" id="2633559at2"/>
<dbReference type="RefSeq" id="WP_006208431.1">
    <property type="nucleotide sequence ID" value="NZ_CBCSBX010000005.1"/>
</dbReference>
<evidence type="ECO:0000313" key="2">
    <source>
        <dbReference type="Proteomes" id="UP000076796"/>
    </source>
</evidence>
<dbReference type="GeneID" id="97557472"/>
<dbReference type="Proteomes" id="UP000076796">
    <property type="component" value="Unassembled WGS sequence"/>
</dbReference>
<proteinExistence type="predicted"/>
<gene>
    <name evidence="1" type="ORF">AWU65_14990</name>
</gene>
<organism evidence="1 2">
    <name type="scientific">Paenibacillus glucanolyticus</name>
    <dbReference type="NCBI Taxonomy" id="59843"/>
    <lineage>
        <taxon>Bacteria</taxon>
        <taxon>Bacillati</taxon>
        <taxon>Bacillota</taxon>
        <taxon>Bacilli</taxon>
        <taxon>Bacillales</taxon>
        <taxon>Paenibacillaceae</taxon>
        <taxon>Paenibacillus</taxon>
    </lineage>
</organism>
<reference evidence="1" key="1">
    <citation type="journal article" date="2016" name="Genome Announc.">
        <title>Draft genomes of two strains of Paenibacillus glucanolyticus with capability to degrade lignocellulose.</title>
        <authorList>
            <person name="Mathews S.L."/>
            <person name="Pawlak J."/>
            <person name="Grunden A.M."/>
        </authorList>
    </citation>
    <scope>NUCLEOTIDE SEQUENCE [LARGE SCALE GENOMIC DNA]</scope>
    <source>
        <strain evidence="1">SLM1</strain>
    </source>
</reference>
<name>A0A163KCQ3_9BACL</name>
<comment type="caution">
    <text evidence="1">The sequence shown here is derived from an EMBL/GenBank/DDBJ whole genome shotgun (WGS) entry which is preliminary data.</text>
</comment>
<protein>
    <submittedName>
        <fullName evidence="1">Uncharacterized protein</fullName>
    </submittedName>
</protein>
<dbReference type="STRING" id="59843.A3958_14455"/>
<dbReference type="EMBL" id="LWMH01000001">
    <property type="protein sequence ID" value="KZS47137.1"/>
    <property type="molecule type" value="Genomic_DNA"/>
</dbReference>
<keyword evidence="2" id="KW-1185">Reference proteome</keyword>
<accession>A0A163KCQ3</accession>
<evidence type="ECO:0000313" key="1">
    <source>
        <dbReference type="EMBL" id="KZS47137.1"/>
    </source>
</evidence>
<dbReference type="AlphaFoldDB" id="A0A163KCQ3"/>